<evidence type="ECO:0000256" key="7">
    <source>
        <dbReference type="ARBA" id="ARBA00022840"/>
    </source>
</evidence>
<evidence type="ECO:0000256" key="4">
    <source>
        <dbReference type="ARBA" id="ARBA00022490"/>
    </source>
</evidence>
<dbReference type="NCBIfam" id="TIGR00234">
    <property type="entry name" value="tyrS"/>
    <property type="match status" value="1"/>
</dbReference>
<dbReference type="PANTHER" id="PTHR46264:SF4">
    <property type="entry name" value="TYROSINE--TRNA LIGASE, CYTOPLASMIC"/>
    <property type="match status" value="1"/>
</dbReference>
<proteinExistence type="inferred from homology"/>
<dbReference type="PRINTS" id="PR01040">
    <property type="entry name" value="TRNASYNTHTYR"/>
</dbReference>
<keyword evidence="8 12" id="KW-0648">Protein biosynthesis</keyword>
<dbReference type="Pfam" id="PF00579">
    <property type="entry name" value="tRNA-synt_1b"/>
    <property type="match status" value="1"/>
</dbReference>
<evidence type="ECO:0000256" key="1">
    <source>
        <dbReference type="ARBA" id="ARBA00004496"/>
    </source>
</evidence>
<evidence type="ECO:0000313" key="14">
    <source>
        <dbReference type="EMBL" id="KAK0754461.1"/>
    </source>
</evidence>
<comment type="similarity">
    <text evidence="2 12">Belongs to the class-I aminoacyl-tRNA synthetase family.</text>
</comment>
<dbReference type="GO" id="GO:0006437">
    <property type="term" value="P:tyrosyl-tRNA aminoacylation"/>
    <property type="evidence" value="ECO:0007669"/>
    <property type="project" value="InterPro"/>
</dbReference>
<protein>
    <recommendedName>
        <fullName evidence="3 12">Tyrosine--tRNA ligase</fullName>
        <ecNumber evidence="3 12">6.1.1.1</ecNumber>
    </recommendedName>
    <alternativeName>
        <fullName evidence="10 12">Tyrosyl-tRNA synthetase</fullName>
    </alternativeName>
</protein>
<evidence type="ECO:0000256" key="5">
    <source>
        <dbReference type="ARBA" id="ARBA00022598"/>
    </source>
</evidence>
<reference evidence="14" key="1">
    <citation type="submission" date="2023-06" db="EMBL/GenBank/DDBJ databases">
        <title>Genome-scale phylogeny and comparative genomics of the fungal order Sordariales.</title>
        <authorList>
            <consortium name="Lawrence Berkeley National Laboratory"/>
            <person name="Hensen N."/>
            <person name="Bonometti L."/>
            <person name="Westerberg I."/>
            <person name="Brannstrom I.O."/>
            <person name="Guillou S."/>
            <person name="Cros-Aarteil S."/>
            <person name="Calhoun S."/>
            <person name="Haridas S."/>
            <person name="Kuo A."/>
            <person name="Mondo S."/>
            <person name="Pangilinan J."/>
            <person name="Riley R."/>
            <person name="LaButti K."/>
            <person name="Andreopoulos B."/>
            <person name="Lipzen A."/>
            <person name="Chen C."/>
            <person name="Yanf M."/>
            <person name="Daum C."/>
            <person name="Ng V."/>
            <person name="Clum A."/>
            <person name="Steindorff A."/>
            <person name="Ohm R."/>
            <person name="Martin F."/>
            <person name="Silar P."/>
            <person name="Natvig D."/>
            <person name="Lalanne C."/>
            <person name="Gautier V."/>
            <person name="Ament-velasquez S.L."/>
            <person name="Kruys A."/>
            <person name="Hutchinson M.I."/>
            <person name="Powell A.J."/>
            <person name="Barry K."/>
            <person name="Miller A.N."/>
            <person name="Grigoriev I.V."/>
            <person name="Debuchy R."/>
            <person name="Gladieux P."/>
            <person name="Thoren M.H."/>
            <person name="Johannesson H."/>
        </authorList>
    </citation>
    <scope>NUCLEOTIDE SEQUENCE</scope>
    <source>
        <strain evidence="14">SMH3187-1</strain>
    </source>
</reference>
<dbReference type="EMBL" id="JAUKUD010000001">
    <property type="protein sequence ID" value="KAK0754461.1"/>
    <property type="molecule type" value="Genomic_DNA"/>
</dbReference>
<accession>A0AA40FBW1</accession>
<dbReference type="InterPro" id="IPR014729">
    <property type="entry name" value="Rossmann-like_a/b/a_fold"/>
</dbReference>
<organism evidence="14 15">
    <name type="scientific">Schizothecium vesticola</name>
    <dbReference type="NCBI Taxonomy" id="314040"/>
    <lineage>
        <taxon>Eukaryota</taxon>
        <taxon>Fungi</taxon>
        <taxon>Dikarya</taxon>
        <taxon>Ascomycota</taxon>
        <taxon>Pezizomycotina</taxon>
        <taxon>Sordariomycetes</taxon>
        <taxon>Sordariomycetidae</taxon>
        <taxon>Sordariales</taxon>
        <taxon>Schizotheciaceae</taxon>
        <taxon>Schizothecium</taxon>
    </lineage>
</organism>
<evidence type="ECO:0000256" key="8">
    <source>
        <dbReference type="ARBA" id="ARBA00022917"/>
    </source>
</evidence>
<dbReference type="InterPro" id="IPR002307">
    <property type="entry name" value="Tyr-tRNA-ligase"/>
</dbReference>
<dbReference type="NCBIfam" id="NF006330">
    <property type="entry name" value="PRK08560.1"/>
    <property type="match status" value="1"/>
</dbReference>
<name>A0AA40FBW1_9PEZI</name>
<dbReference type="PANTHER" id="PTHR46264">
    <property type="entry name" value="TYROSINE-TRNA LIGASE"/>
    <property type="match status" value="1"/>
</dbReference>
<evidence type="ECO:0000256" key="9">
    <source>
        <dbReference type="ARBA" id="ARBA00023146"/>
    </source>
</evidence>
<keyword evidence="9 12" id="KW-0030">Aminoacyl-tRNA synthetase</keyword>
<evidence type="ECO:0000256" key="10">
    <source>
        <dbReference type="ARBA" id="ARBA00033323"/>
    </source>
</evidence>
<dbReference type="SUPFAM" id="SSF52374">
    <property type="entry name" value="Nucleotidylyl transferase"/>
    <property type="match status" value="1"/>
</dbReference>
<dbReference type="Gene3D" id="3.40.50.620">
    <property type="entry name" value="HUPs"/>
    <property type="match status" value="1"/>
</dbReference>
<evidence type="ECO:0000256" key="6">
    <source>
        <dbReference type="ARBA" id="ARBA00022741"/>
    </source>
</evidence>
<keyword evidence="6 12" id="KW-0547">Nucleotide-binding</keyword>
<keyword evidence="15" id="KW-1185">Reference proteome</keyword>
<sequence length="457" mass="50193">MTATTDEKLATAADVSLALTSDSKPALSKEEQLRLIRVNLAEILNPEIIEKVIDEGRHPRIYWGTATTGRPHCGYFVPAMKIGQLLAAGCHVTILLADIHGFLDNLKAPIELVNYRATYYKFCVTEILKAVGVPTDKLEFVLGSSFQKSPEYVMDVYKLCSVVSEHDAKKAGAEVVKQSDNAPLSGLLYPILQVLDEEYLKVDAQFGGVDQRKLFAAAKDWLPRLGYRERAHLMNPMVPGLQGSKMSSSDPDSKIDLLDAPEVVTKKIKKAEAAPKVAEGNGLLAFTEFVLLPAASLSGTGEFIVERERDGLEPLVYKDGAQMKSDYENDILSPQLLKPAITKALNGLLAPIQAAFQASKEWQEITLKAYPPEEKKKKEKKVKNKGSRYPGGGAPPRTGRRLWRSRLPHNRRVGVAAGVPVLESLVGSFHCSLAPLGGRGNTLSAFREHALVWERAW</sequence>
<dbReference type="GO" id="GO:0005737">
    <property type="term" value="C:cytoplasm"/>
    <property type="evidence" value="ECO:0007669"/>
    <property type="project" value="UniProtKB-SubCell"/>
</dbReference>
<evidence type="ECO:0000256" key="11">
    <source>
        <dbReference type="ARBA" id="ARBA00048248"/>
    </source>
</evidence>
<feature type="region of interest" description="Disordered" evidence="13">
    <location>
        <begin position="373"/>
        <end position="401"/>
    </location>
</feature>
<keyword evidence="5 12" id="KW-0436">Ligase</keyword>
<evidence type="ECO:0000256" key="12">
    <source>
        <dbReference type="RuleBase" id="RU361234"/>
    </source>
</evidence>
<dbReference type="EC" id="6.1.1.1" evidence="3 12"/>
<comment type="catalytic activity">
    <reaction evidence="11 12">
        <text>tRNA(Tyr) + L-tyrosine + ATP = L-tyrosyl-tRNA(Tyr) + AMP + diphosphate + H(+)</text>
        <dbReference type="Rhea" id="RHEA:10220"/>
        <dbReference type="Rhea" id="RHEA-COMP:9706"/>
        <dbReference type="Rhea" id="RHEA-COMP:9707"/>
        <dbReference type="ChEBI" id="CHEBI:15378"/>
        <dbReference type="ChEBI" id="CHEBI:30616"/>
        <dbReference type="ChEBI" id="CHEBI:33019"/>
        <dbReference type="ChEBI" id="CHEBI:58315"/>
        <dbReference type="ChEBI" id="CHEBI:78442"/>
        <dbReference type="ChEBI" id="CHEBI:78536"/>
        <dbReference type="ChEBI" id="CHEBI:456215"/>
        <dbReference type="EC" id="6.1.1.1"/>
    </reaction>
</comment>
<evidence type="ECO:0000256" key="2">
    <source>
        <dbReference type="ARBA" id="ARBA00005594"/>
    </source>
</evidence>
<dbReference type="Gene3D" id="1.10.240.10">
    <property type="entry name" value="Tyrosyl-Transfer RNA Synthetase"/>
    <property type="match status" value="1"/>
</dbReference>
<evidence type="ECO:0000256" key="13">
    <source>
        <dbReference type="SAM" id="MobiDB-lite"/>
    </source>
</evidence>
<keyword evidence="4" id="KW-0963">Cytoplasm</keyword>
<dbReference type="FunFam" id="3.40.50.620:FF:000040">
    <property type="entry name" value="Tyrosine--tRNA ligase"/>
    <property type="match status" value="1"/>
</dbReference>
<dbReference type="AlphaFoldDB" id="A0AA40FBW1"/>
<feature type="compositionally biased region" description="Basic residues" evidence="13">
    <location>
        <begin position="377"/>
        <end position="386"/>
    </location>
</feature>
<dbReference type="GO" id="GO:0005524">
    <property type="term" value="F:ATP binding"/>
    <property type="evidence" value="ECO:0007669"/>
    <property type="project" value="UniProtKB-KW"/>
</dbReference>
<dbReference type="InterPro" id="IPR002305">
    <property type="entry name" value="aa-tRNA-synth_Ic"/>
</dbReference>
<gene>
    <name evidence="14" type="ORF">B0T18DRAFT_359714</name>
</gene>
<comment type="subcellular location">
    <subcellularLocation>
        <location evidence="1">Cytoplasm</location>
    </subcellularLocation>
</comment>
<evidence type="ECO:0000313" key="15">
    <source>
        <dbReference type="Proteomes" id="UP001172155"/>
    </source>
</evidence>
<dbReference type="Proteomes" id="UP001172155">
    <property type="component" value="Unassembled WGS sequence"/>
</dbReference>
<keyword evidence="7 12" id="KW-0067">ATP-binding</keyword>
<comment type="caution">
    <text evidence="14">The sequence shown here is derived from an EMBL/GenBank/DDBJ whole genome shotgun (WGS) entry which is preliminary data.</text>
</comment>
<dbReference type="InterPro" id="IPR050489">
    <property type="entry name" value="Tyr-tRNA_synthase"/>
</dbReference>
<dbReference type="GO" id="GO:0004831">
    <property type="term" value="F:tyrosine-tRNA ligase activity"/>
    <property type="evidence" value="ECO:0007669"/>
    <property type="project" value="UniProtKB-EC"/>
</dbReference>
<evidence type="ECO:0000256" key="3">
    <source>
        <dbReference type="ARBA" id="ARBA00013160"/>
    </source>
</evidence>